<keyword evidence="1" id="KW-0472">Membrane</keyword>
<evidence type="ECO:0000313" key="4">
    <source>
        <dbReference type="WBParaSite" id="ACOC_0000051901-mRNA-1"/>
    </source>
</evidence>
<keyword evidence="1" id="KW-0812">Transmembrane</keyword>
<dbReference type="AlphaFoldDB" id="A0A0R3PAF3"/>
<keyword evidence="3" id="KW-1185">Reference proteome</keyword>
<feature type="transmembrane region" description="Helical" evidence="1">
    <location>
        <begin position="319"/>
        <end position="338"/>
    </location>
</feature>
<dbReference type="InterPro" id="IPR040350">
    <property type="entry name" value="TMEM272"/>
</dbReference>
<proteinExistence type="predicted"/>
<accession>A0A0R3PAF3</accession>
<evidence type="ECO:0000313" key="2">
    <source>
        <dbReference type="EMBL" id="VDM52105.1"/>
    </source>
</evidence>
<dbReference type="PANTHER" id="PTHR33444">
    <property type="entry name" value="SI:DKEY-19B23.12-RELATED"/>
    <property type="match status" value="1"/>
</dbReference>
<dbReference type="EMBL" id="UYYA01000053">
    <property type="protein sequence ID" value="VDM52105.1"/>
    <property type="molecule type" value="Genomic_DNA"/>
</dbReference>
<reference evidence="4" key="1">
    <citation type="submission" date="2016-04" db="UniProtKB">
        <authorList>
            <consortium name="WormBaseParasite"/>
        </authorList>
    </citation>
    <scope>IDENTIFICATION</scope>
</reference>
<dbReference type="WBParaSite" id="ACOC_0000051901-mRNA-1">
    <property type="protein sequence ID" value="ACOC_0000051901-mRNA-1"/>
    <property type="gene ID" value="ACOC_0000051901"/>
</dbReference>
<dbReference type="OrthoDB" id="6157510at2759"/>
<gene>
    <name evidence="2" type="ORF">ACOC_LOCUS520</name>
</gene>
<keyword evidence="1" id="KW-1133">Transmembrane helix</keyword>
<dbReference type="Proteomes" id="UP000267027">
    <property type="component" value="Unassembled WGS sequence"/>
</dbReference>
<feature type="transmembrane region" description="Helical" evidence="1">
    <location>
        <begin position="204"/>
        <end position="224"/>
    </location>
</feature>
<feature type="transmembrane region" description="Helical" evidence="1">
    <location>
        <begin position="280"/>
        <end position="299"/>
    </location>
</feature>
<dbReference type="PANTHER" id="PTHR33444:SF8">
    <property type="entry name" value="MARVEL DOMAIN-CONTAINING PROTEIN"/>
    <property type="match status" value="1"/>
</dbReference>
<protein>
    <submittedName>
        <fullName evidence="4">G_PROTEIN_RECEP_F3_4 domain-containing protein</fullName>
    </submittedName>
</protein>
<evidence type="ECO:0000256" key="1">
    <source>
        <dbReference type="SAM" id="Phobius"/>
    </source>
</evidence>
<reference evidence="2 3" key="2">
    <citation type="submission" date="2018-11" db="EMBL/GenBank/DDBJ databases">
        <authorList>
            <consortium name="Pathogen Informatics"/>
        </authorList>
    </citation>
    <scope>NUCLEOTIDE SEQUENCE [LARGE SCALE GENOMIC DNA]</scope>
    <source>
        <strain evidence="2 3">Costa Rica</strain>
    </source>
</reference>
<feature type="transmembrane region" description="Helical" evidence="1">
    <location>
        <begin position="236"/>
        <end position="259"/>
    </location>
</feature>
<evidence type="ECO:0000313" key="3">
    <source>
        <dbReference type="Proteomes" id="UP000267027"/>
    </source>
</evidence>
<name>A0A0R3PAF3_ANGCS</name>
<sequence>MRSLFVPGSTFLAHPPLSCSRHPTDSSTVMNYRLMVYQHPSDPVVSRLSHLRHGFTVDSALLAFHLLGAMQSSHAVYAFANKLSYEVEWKADRSHVKRPPFQLGYASALEPIVQQWRMTSSSTTNDYHVQPFSIAIDNRMPSRLLEQDTALLETSQRTSSSIASSNGMRRKHHRLSDVVSTSDNTTDLGRNLGAYINERIPPGVTIFVLILLSIVAFILILTGTFNIPFCPIQPMIPIWLMVIGVLIIVSSTMRIVRLIPSPQHRRRNLSLDLCCRVSEGLLIVSNVVWLTLGCIWVYGSRSRVHFQEYMFEEHFCDWTLYWIAFWVCTAYLNFSAIVSPGLMMRYTIPPAESENSS</sequence>
<organism evidence="4">
    <name type="scientific">Angiostrongylus costaricensis</name>
    <name type="common">Nematode worm</name>
    <dbReference type="NCBI Taxonomy" id="334426"/>
    <lineage>
        <taxon>Eukaryota</taxon>
        <taxon>Metazoa</taxon>
        <taxon>Ecdysozoa</taxon>
        <taxon>Nematoda</taxon>
        <taxon>Chromadorea</taxon>
        <taxon>Rhabditida</taxon>
        <taxon>Rhabditina</taxon>
        <taxon>Rhabditomorpha</taxon>
        <taxon>Strongyloidea</taxon>
        <taxon>Metastrongylidae</taxon>
        <taxon>Angiostrongylus</taxon>
    </lineage>
</organism>